<accession>A0A7W6NK77</accession>
<dbReference type="PANTHER" id="PTHR11101:SF80">
    <property type="entry name" value="PHOSPHATE TRANSPORTER"/>
    <property type="match status" value="1"/>
</dbReference>
<reference evidence="7 8" key="1">
    <citation type="submission" date="2020-08" db="EMBL/GenBank/DDBJ databases">
        <title>Genomic Encyclopedia of Type Strains, Phase IV (KMG-IV): sequencing the most valuable type-strain genomes for metagenomic binning, comparative biology and taxonomic classification.</title>
        <authorList>
            <person name="Goeker M."/>
        </authorList>
    </citation>
    <scope>NUCLEOTIDE SEQUENCE [LARGE SCALE GENOMIC DNA]</scope>
    <source>
        <strain evidence="7 8">DSM 29853</strain>
    </source>
</reference>
<evidence type="ECO:0000256" key="1">
    <source>
        <dbReference type="ARBA" id="ARBA00004141"/>
    </source>
</evidence>
<feature type="transmembrane region" description="Helical" evidence="6">
    <location>
        <begin position="59"/>
        <end position="77"/>
    </location>
</feature>
<dbReference type="InterPro" id="IPR001204">
    <property type="entry name" value="Phos_transporter"/>
</dbReference>
<evidence type="ECO:0000313" key="8">
    <source>
        <dbReference type="Proteomes" id="UP000528286"/>
    </source>
</evidence>
<sequence>MGGTKKKSALDKDLDKMTLVEHASQHVWRRLAAPSAGMLFVLLAMVYAGTYALGHASPAVLIIAAALAGYMAMNIGANDVTNNTGAAVGARAISMRSALLMAAVFEILGAVIAGRDVTETISVHVVPPAALPGDGHVMAVMMAALSAAALWINLATWLHAPVSTTHSIIGAIIGAGIAASGFGVVQWGVIGQIVMSWVASPLIGGILAAGMLFFIEERILQKEDKIAAARRWVPVLIGLMTGAFSAYLALQFAVRGRFPEDAVLPLGGMFLLVGWLSAIPYVRIQSEGLENRNASLRILFRIPLIASSALLCFAHGANDVSNAIGPLAAIVAVSDQPPAPGEIVPFWALTIGAFGISTGLLLFGPRLIRLVGEQITKLNPVRSYCVALSAALTVLAASWAGLPVSSTHIAVGSVFGVGFFREWYVNSWRPAAQKPSKKRKAVTEDSEDDTEELRRRLLVRRSHFMTIAGAWMITLPISGGLSALLFLLFRIIFL</sequence>
<dbReference type="Proteomes" id="UP000528286">
    <property type="component" value="Unassembled WGS sequence"/>
</dbReference>
<dbReference type="GO" id="GO:0005315">
    <property type="term" value="F:phosphate transmembrane transporter activity"/>
    <property type="evidence" value="ECO:0007669"/>
    <property type="project" value="InterPro"/>
</dbReference>
<name>A0A7W6NK77_9HYPH</name>
<evidence type="ECO:0000256" key="2">
    <source>
        <dbReference type="ARBA" id="ARBA00022448"/>
    </source>
</evidence>
<dbReference type="PANTHER" id="PTHR11101">
    <property type="entry name" value="PHOSPHATE TRANSPORTER"/>
    <property type="match status" value="1"/>
</dbReference>
<comment type="subcellular location">
    <subcellularLocation>
        <location evidence="1 6">Membrane</location>
        <topology evidence="1 6">Multi-pass membrane protein</topology>
    </subcellularLocation>
</comment>
<dbReference type="GO" id="GO:0016020">
    <property type="term" value="C:membrane"/>
    <property type="evidence" value="ECO:0007669"/>
    <property type="project" value="UniProtKB-SubCell"/>
</dbReference>
<feature type="transmembrane region" description="Helical" evidence="6">
    <location>
        <begin position="235"/>
        <end position="254"/>
    </location>
</feature>
<evidence type="ECO:0000256" key="4">
    <source>
        <dbReference type="ARBA" id="ARBA00022989"/>
    </source>
</evidence>
<dbReference type="EMBL" id="JACIEZ010000002">
    <property type="protein sequence ID" value="MBB4064269.1"/>
    <property type="molecule type" value="Genomic_DNA"/>
</dbReference>
<keyword evidence="8" id="KW-1185">Reference proteome</keyword>
<feature type="transmembrane region" description="Helical" evidence="6">
    <location>
        <begin position="384"/>
        <end position="402"/>
    </location>
</feature>
<keyword evidence="5 6" id="KW-0472">Membrane</keyword>
<evidence type="ECO:0000313" key="7">
    <source>
        <dbReference type="EMBL" id="MBB4064269.1"/>
    </source>
</evidence>
<dbReference type="AlphaFoldDB" id="A0A7W6NK77"/>
<organism evidence="7 8">
    <name type="scientific">Gellertiella hungarica</name>
    <dbReference type="NCBI Taxonomy" id="1572859"/>
    <lineage>
        <taxon>Bacteria</taxon>
        <taxon>Pseudomonadati</taxon>
        <taxon>Pseudomonadota</taxon>
        <taxon>Alphaproteobacteria</taxon>
        <taxon>Hyphomicrobiales</taxon>
        <taxon>Rhizobiaceae</taxon>
        <taxon>Gellertiella</taxon>
    </lineage>
</organism>
<keyword evidence="2 6" id="KW-0813">Transport</keyword>
<evidence type="ECO:0000256" key="6">
    <source>
        <dbReference type="RuleBase" id="RU363058"/>
    </source>
</evidence>
<feature type="transmembrane region" description="Helical" evidence="6">
    <location>
        <begin position="194"/>
        <end position="215"/>
    </location>
</feature>
<gene>
    <name evidence="7" type="ORF">GGR23_001446</name>
</gene>
<dbReference type="Pfam" id="PF01384">
    <property type="entry name" value="PHO4"/>
    <property type="match status" value="1"/>
</dbReference>
<evidence type="ECO:0000256" key="3">
    <source>
        <dbReference type="ARBA" id="ARBA00022692"/>
    </source>
</evidence>
<feature type="transmembrane region" description="Helical" evidence="6">
    <location>
        <begin position="135"/>
        <end position="156"/>
    </location>
</feature>
<comment type="caution">
    <text evidence="7">The sequence shown here is derived from an EMBL/GenBank/DDBJ whole genome shotgun (WGS) entry which is preliminary data.</text>
</comment>
<dbReference type="GO" id="GO:0035435">
    <property type="term" value="P:phosphate ion transmembrane transport"/>
    <property type="evidence" value="ECO:0007669"/>
    <property type="project" value="TreeGrafter"/>
</dbReference>
<dbReference type="RefSeq" id="WP_183365504.1">
    <property type="nucleotide sequence ID" value="NZ_JACIEZ010000002.1"/>
</dbReference>
<comment type="similarity">
    <text evidence="6">Belongs to the inorganic phosphate transporter (PiT) (TC 2.A.20) family.</text>
</comment>
<proteinExistence type="inferred from homology"/>
<keyword evidence="6" id="KW-0592">Phosphate transport</keyword>
<feature type="transmembrane region" description="Helical" evidence="6">
    <location>
        <begin position="344"/>
        <end position="363"/>
    </location>
</feature>
<feature type="transmembrane region" description="Helical" evidence="6">
    <location>
        <begin position="464"/>
        <end position="493"/>
    </location>
</feature>
<protein>
    <recommendedName>
        <fullName evidence="6">Phosphate transporter</fullName>
    </recommendedName>
</protein>
<feature type="transmembrane region" description="Helical" evidence="6">
    <location>
        <begin position="98"/>
        <end position="115"/>
    </location>
</feature>
<evidence type="ECO:0000256" key="5">
    <source>
        <dbReference type="ARBA" id="ARBA00023136"/>
    </source>
</evidence>
<feature type="transmembrane region" description="Helical" evidence="6">
    <location>
        <begin position="296"/>
        <end position="317"/>
    </location>
</feature>
<feature type="transmembrane region" description="Helical" evidence="6">
    <location>
        <begin position="168"/>
        <end position="188"/>
    </location>
</feature>
<feature type="transmembrane region" description="Helical" evidence="6">
    <location>
        <begin position="31"/>
        <end position="53"/>
    </location>
</feature>
<keyword evidence="4 6" id="KW-1133">Transmembrane helix</keyword>
<keyword evidence="3 6" id="KW-0812">Transmembrane</keyword>
<feature type="transmembrane region" description="Helical" evidence="6">
    <location>
        <begin position="266"/>
        <end position="284"/>
    </location>
</feature>